<keyword evidence="2" id="KW-0012">Acyltransferase</keyword>
<name>A0ABV3KL02_STRGS</name>
<dbReference type="InterPro" id="IPR000182">
    <property type="entry name" value="GNAT_dom"/>
</dbReference>
<evidence type="ECO:0000313" key="6">
    <source>
        <dbReference type="Proteomes" id="UP001553148"/>
    </source>
</evidence>
<dbReference type="Proteomes" id="UP001553148">
    <property type="component" value="Unassembled WGS sequence"/>
</dbReference>
<dbReference type="RefSeq" id="WP_239513073.1">
    <property type="nucleotide sequence ID" value="NZ_JBFAUJ010000003.1"/>
</dbReference>
<dbReference type="PROSITE" id="PS51186">
    <property type="entry name" value="GNAT"/>
    <property type="match status" value="1"/>
</dbReference>
<dbReference type="Pfam" id="PF00583">
    <property type="entry name" value="Acetyltransf_1"/>
    <property type="match status" value="1"/>
</dbReference>
<organism evidence="5 6">
    <name type="scientific">Streptomyces griseosporeus</name>
    <dbReference type="NCBI Taxonomy" id="1910"/>
    <lineage>
        <taxon>Bacteria</taxon>
        <taxon>Bacillati</taxon>
        <taxon>Actinomycetota</taxon>
        <taxon>Actinomycetes</taxon>
        <taxon>Kitasatosporales</taxon>
        <taxon>Streptomycetaceae</taxon>
        <taxon>Streptomyces</taxon>
    </lineage>
</organism>
<sequence>MNAQTHEAGADRPAPRIRPRTDDDIAACVRVLADVHRADGYPVNWPERPGDWLRGASLLGCWVAELGGRPVGHVGLSRPGDGDLAPGLWSEHTKASPDRTAVVGRLFVAPHARGHGLGAALLGRAGEEARRIGLHPVLDVVASDTAAAALYERLGWRRLATVEQRWSPAQVVSVHCYAAPG</sequence>
<dbReference type="PANTHER" id="PTHR43877:SF2">
    <property type="entry name" value="AMINOALKYLPHOSPHONATE N-ACETYLTRANSFERASE-RELATED"/>
    <property type="match status" value="1"/>
</dbReference>
<feature type="compositionally biased region" description="Basic and acidic residues" evidence="3">
    <location>
        <begin position="8"/>
        <end position="20"/>
    </location>
</feature>
<keyword evidence="6" id="KW-1185">Reference proteome</keyword>
<comment type="caution">
    <text evidence="5">The sequence shown here is derived from an EMBL/GenBank/DDBJ whole genome shotgun (WGS) entry which is preliminary data.</text>
</comment>
<feature type="region of interest" description="Disordered" evidence="3">
    <location>
        <begin position="1"/>
        <end position="20"/>
    </location>
</feature>
<evidence type="ECO:0000256" key="1">
    <source>
        <dbReference type="ARBA" id="ARBA00022679"/>
    </source>
</evidence>
<dbReference type="InterPro" id="IPR016181">
    <property type="entry name" value="Acyl_CoA_acyltransferase"/>
</dbReference>
<protein>
    <submittedName>
        <fullName evidence="5">GNAT family N-acetyltransferase</fullName>
    </submittedName>
</protein>
<dbReference type="PANTHER" id="PTHR43877">
    <property type="entry name" value="AMINOALKYLPHOSPHONATE N-ACETYLTRANSFERASE-RELATED-RELATED"/>
    <property type="match status" value="1"/>
</dbReference>
<dbReference type="InterPro" id="IPR050832">
    <property type="entry name" value="Bact_Acetyltransf"/>
</dbReference>
<dbReference type="CDD" id="cd04301">
    <property type="entry name" value="NAT_SF"/>
    <property type="match status" value="1"/>
</dbReference>
<proteinExistence type="predicted"/>
<evidence type="ECO:0000256" key="3">
    <source>
        <dbReference type="SAM" id="MobiDB-lite"/>
    </source>
</evidence>
<dbReference type="EMBL" id="JBFAUJ010000003">
    <property type="protein sequence ID" value="MEV8459570.1"/>
    <property type="molecule type" value="Genomic_DNA"/>
</dbReference>
<dbReference type="Gene3D" id="3.40.630.30">
    <property type="match status" value="1"/>
</dbReference>
<evidence type="ECO:0000259" key="4">
    <source>
        <dbReference type="PROSITE" id="PS51186"/>
    </source>
</evidence>
<gene>
    <name evidence="5" type="ORF">AB0470_08520</name>
</gene>
<reference evidence="5 6" key="1">
    <citation type="submission" date="2024-06" db="EMBL/GenBank/DDBJ databases">
        <title>The Natural Products Discovery Center: Release of the First 8490 Sequenced Strains for Exploring Actinobacteria Biosynthetic Diversity.</title>
        <authorList>
            <person name="Kalkreuter E."/>
            <person name="Kautsar S.A."/>
            <person name="Yang D."/>
            <person name="Bader C.D."/>
            <person name="Teijaro C.N."/>
            <person name="Fluegel L."/>
            <person name="Davis C.M."/>
            <person name="Simpson J.R."/>
            <person name="Lauterbach L."/>
            <person name="Steele A.D."/>
            <person name="Gui C."/>
            <person name="Meng S."/>
            <person name="Li G."/>
            <person name="Viehrig K."/>
            <person name="Ye F."/>
            <person name="Su P."/>
            <person name="Kiefer A.F."/>
            <person name="Nichols A."/>
            <person name="Cepeda A.J."/>
            <person name="Yan W."/>
            <person name="Fan B."/>
            <person name="Jiang Y."/>
            <person name="Adhikari A."/>
            <person name="Zheng C.-J."/>
            <person name="Schuster L."/>
            <person name="Cowan T.M."/>
            <person name="Smanski M.J."/>
            <person name="Chevrette M.G."/>
            <person name="De Carvalho L.P.S."/>
            <person name="Shen B."/>
        </authorList>
    </citation>
    <scope>NUCLEOTIDE SEQUENCE [LARGE SCALE GENOMIC DNA]</scope>
    <source>
        <strain evidence="5 6">NPDC052360</strain>
    </source>
</reference>
<keyword evidence="1" id="KW-0808">Transferase</keyword>
<evidence type="ECO:0000256" key="2">
    <source>
        <dbReference type="ARBA" id="ARBA00023315"/>
    </source>
</evidence>
<dbReference type="SUPFAM" id="SSF55729">
    <property type="entry name" value="Acyl-CoA N-acyltransferases (Nat)"/>
    <property type="match status" value="1"/>
</dbReference>
<feature type="domain" description="N-acetyltransferase" evidence="4">
    <location>
        <begin position="15"/>
        <end position="177"/>
    </location>
</feature>
<evidence type="ECO:0000313" key="5">
    <source>
        <dbReference type="EMBL" id="MEV8459570.1"/>
    </source>
</evidence>
<accession>A0ABV3KL02</accession>